<keyword evidence="3" id="KW-0813">Transport</keyword>
<dbReference type="Gene3D" id="3.40.190.10">
    <property type="entry name" value="Periplasmic binding protein-like II"/>
    <property type="match status" value="1"/>
</dbReference>
<name>A0A7W9HHI9_9PSEU</name>
<keyword evidence="4" id="KW-0732">Signal</keyword>
<feature type="region of interest" description="Disordered" evidence="5">
    <location>
        <begin position="561"/>
        <end position="581"/>
    </location>
</feature>
<organism evidence="7 8">
    <name type="scientific">Saccharothrix ecbatanensis</name>
    <dbReference type="NCBI Taxonomy" id="1105145"/>
    <lineage>
        <taxon>Bacteria</taxon>
        <taxon>Bacillati</taxon>
        <taxon>Actinomycetota</taxon>
        <taxon>Actinomycetes</taxon>
        <taxon>Pseudonocardiales</taxon>
        <taxon>Pseudonocardiaceae</taxon>
        <taxon>Saccharothrix</taxon>
    </lineage>
</organism>
<sequence>MTDDEPTYGGTLRYFGPGGMDHVDPACAYYTFSHQVIRLFARQLYGYRTAVDGSALTPVPDVALDVPEVGADGLVHTIRLRTGVRWDTDPPREVTAEDFVRGLKRMCNPVVGSGAIHYYTSTIAGMAEFARNYRDRFAGRTPTAADLAGFQDANEVRGLRAVGPKTLVVELTRPANDLLNVLATTFASAAPREYDAFLPDSPEFVRGVRSNGPYRLVSYRHAESLRMERNPAWRADTDPLRHGYVNAIDVRMSRVDDDTVRDAIERGDADLSWGAPVISRDRVPPDADRHLGYALNPYLTFNLRSPNERGAVRNLLVRRAVAHAIDKAAMVKLFDDMDLGTVTTVAHTAIPRGNTGHREYNRYPTPGDRGDPRKCRELLAEAGYGDGLVLRALYRSDAPHADVAEFYAENLERGGITVDLVLISQADDYYRFLQDPAKAVAGEWDITAAAWTPDWFGNNGRAWVQPMFQSNFAAGTSNYGDYRNPEVDRLIEAALSEPDPDRAADLWHEVDRQVIEDVAIVPILMCEPTIPHMTGHRVRGALPMPQVDRWLDAANLWLDPTSRPHAGQGSGADQGSHVTGAGQGTHVAQVAGAGHRPMPR</sequence>
<dbReference type="PIRSF" id="PIRSF002741">
    <property type="entry name" value="MppA"/>
    <property type="match status" value="1"/>
</dbReference>
<keyword evidence="8" id="KW-1185">Reference proteome</keyword>
<dbReference type="InterPro" id="IPR039424">
    <property type="entry name" value="SBP_5"/>
</dbReference>
<dbReference type="GO" id="GO:1904680">
    <property type="term" value="F:peptide transmembrane transporter activity"/>
    <property type="evidence" value="ECO:0007669"/>
    <property type="project" value="TreeGrafter"/>
</dbReference>
<evidence type="ECO:0000256" key="2">
    <source>
        <dbReference type="ARBA" id="ARBA00005695"/>
    </source>
</evidence>
<evidence type="ECO:0000313" key="7">
    <source>
        <dbReference type="EMBL" id="MBB5802447.1"/>
    </source>
</evidence>
<dbReference type="SUPFAM" id="SSF53850">
    <property type="entry name" value="Periplasmic binding protein-like II"/>
    <property type="match status" value="1"/>
</dbReference>
<comment type="caution">
    <text evidence="7">The sequence shown here is derived from an EMBL/GenBank/DDBJ whole genome shotgun (WGS) entry which is preliminary data.</text>
</comment>
<dbReference type="RefSeq" id="WP_184919151.1">
    <property type="nucleotide sequence ID" value="NZ_JACHMO010000001.1"/>
</dbReference>
<dbReference type="PANTHER" id="PTHR30290">
    <property type="entry name" value="PERIPLASMIC BINDING COMPONENT OF ABC TRANSPORTER"/>
    <property type="match status" value="1"/>
</dbReference>
<comment type="subcellular location">
    <subcellularLocation>
        <location evidence="1">Cell envelope</location>
    </subcellularLocation>
</comment>
<evidence type="ECO:0000256" key="4">
    <source>
        <dbReference type="ARBA" id="ARBA00022729"/>
    </source>
</evidence>
<dbReference type="InterPro" id="IPR000914">
    <property type="entry name" value="SBP_5_dom"/>
</dbReference>
<dbReference type="AlphaFoldDB" id="A0A7W9HHI9"/>
<dbReference type="Gene3D" id="3.10.105.10">
    <property type="entry name" value="Dipeptide-binding Protein, Domain 3"/>
    <property type="match status" value="1"/>
</dbReference>
<evidence type="ECO:0000256" key="1">
    <source>
        <dbReference type="ARBA" id="ARBA00004196"/>
    </source>
</evidence>
<evidence type="ECO:0000313" key="8">
    <source>
        <dbReference type="Proteomes" id="UP000552097"/>
    </source>
</evidence>
<evidence type="ECO:0000256" key="5">
    <source>
        <dbReference type="SAM" id="MobiDB-lite"/>
    </source>
</evidence>
<evidence type="ECO:0000256" key="3">
    <source>
        <dbReference type="ARBA" id="ARBA00022448"/>
    </source>
</evidence>
<dbReference type="InterPro" id="IPR030678">
    <property type="entry name" value="Peptide/Ni-bd"/>
</dbReference>
<gene>
    <name evidence="7" type="ORF">F4560_002215</name>
</gene>
<dbReference type="PANTHER" id="PTHR30290:SF10">
    <property type="entry name" value="PERIPLASMIC OLIGOPEPTIDE-BINDING PROTEIN-RELATED"/>
    <property type="match status" value="1"/>
</dbReference>
<comment type="similarity">
    <text evidence="2">Belongs to the bacterial solute-binding protein 5 family.</text>
</comment>
<dbReference type="GO" id="GO:0043190">
    <property type="term" value="C:ATP-binding cassette (ABC) transporter complex"/>
    <property type="evidence" value="ECO:0007669"/>
    <property type="project" value="InterPro"/>
</dbReference>
<feature type="region of interest" description="Disordered" evidence="5">
    <location>
        <begin position="353"/>
        <end position="372"/>
    </location>
</feature>
<dbReference type="GO" id="GO:0042597">
    <property type="term" value="C:periplasmic space"/>
    <property type="evidence" value="ECO:0007669"/>
    <property type="project" value="UniProtKB-ARBA"/>
</dbReference>
<dbReference type="GO" id="GO:0015833">
    <property type="term" value="P:peptide transport"/>
    <property type="evidence" value="ECO:0007669"/>
    <property type="project" value="TreeGrafter"/>
</dbReference>
<dbReference type="EMBL" id="JACHMO010000001">
    <property type="protein sequence ID" value="MBB5802447.1"/>
    <property type="molecule type" value="Genomic_DNA"/>
</dbReference>
<dbReference type="Proteomes" id="UP000552097">
    <property type="component" value="Unassembled WGS sequence"/>
</dbReference>
<protein>
    <submittedName>
        <fullName evidence="7">Peptide/nickel transport system substrate-binding protein</fullName>
    </submittedName>
</protein>
<dbReference type="GO" id="GO:0030313">
    <property type="term" value="C:cell envelope"/>
    <property type="evidence" value="ECO:0007669"/>
    <property type="project" value="UniProtKB-SubCell"/>
</dbReference>
<dbReference type="Pfam" id="PF00496">
    <property type="entry name" value="SBP_bac_5"/>
    <property type="match status" value="1"/>
</dbReference>
<dbReference type="CDD" id="cd08506">
    <property type="entry name" value="PBP2_clavulanate_OppA2"/>
    <property type="match status" value="1"/>
</dbReference>
<feature type="domain" description="Solute-binding protein family 5" evidence="6">
    <location>
        <begin position="57"/>
        <end position="457"/>
    </location>
</feature>
<reference evidence="7 8" key="1">
    <citation type="submission" date="2020-08" db="EMBL/GenBank/DDBJ databases">
        <title>Sequencing the genomes of 1000 actinobacteria strains.</title>
        <authorList>
            <person name="Klenk H.-P."/>
        </authorList>
    </citation>
    <scope>NUCLEOTIDE SEQUENCE [LARGE SCALE GENOMIC DNA]</scope>
    <source>
        <strain evidence="7 8">DSM 45486</strain>
    </source>
</reference>
<evidence type="ECO:0000259" key="6">
    <source>
        <dbReference type="Pfam" id="PF00496"/>
    </source>
</evidence>
<accession>A0A7W9HHI9</accession>
<proteinExistence type="inferred from homology"/>